<evidence type="ECO:0000256" key="7">
    <source>
        <dbReference type="SAM" id="Phobius"/>
    </source>
</evidence>
<keyword evidence="3" id="KW-1003">Cell membrane</keyword>
<dbReference type="GO" id="GO:0005886">
    <property type="term" value="C:plasma membrane"/>
    <property type="evidence" value="ECO:0007669"/>
    <property type="project" value="UniProtKB-SubCell"/>
</dbReference>
<dbReference type="InterPro" id="IPR036259">
    <property type="entry name" value="MFS_trans_sf"/>
</dbReference>
<feature type="transmembrane region" description="Helical" evidence="7">
    <location>
        <begin position="297"/>
        <end position="320"/>
    </location>
</feature>
<evidence type="ECO:0000259" key="8">
    <source>
        <dbReference type="PROSITE" id="PS50850"/>
    </source>
</evidence>
<evidence type="ECO:0000256" key="2">
    <source>
        <dbReference type="ARBA" id="ARBA00022448"/>
    </source>
</evidence>
<feature type="transmembrane region" description="Helical" evidence="7">
    <location>
        <begin position="244"/>
        <end position="265"/>
    </location>
</feature>
<feature type="transmembrane region" description="Helical" evidence="7">
    <location>
        <begin position="135"/>
        <end position="154"/>
    </location>
</feature>
<dbReference type="InterPro" id="IPR011701">
    <property type="entry name" value="MFS"/>
</dbReference>
<dbReference type="OrthoDB" id="9797524at2"/>
<accession>A0A212RGP8</accession>
<proteinExistence type="predicted"/>
<evidence type="ECO:0000256" key="5">
    <source>
        <dbReference type="ARBA" id="ARBA00022989"/>
    </source>
</evidence>
<feature type="transmembrane region" description="Helical" evidence="7">
    <location>
        <begin position="101"/>
        <end position="123"/>
    </location>
</feature>
<dbReference type="PANTHER" id="PTHR23521:SF2">
    <property type="entry name" value="TRANSPORTER MFS SUPERFAMILY"/>
    <property type="match status" value="1"/>
</dbReference>
<organism evidence="9 10">
    <name type="scientific">Rhodoblastus acidophilus</name>
    <name type="common">Rhodopseudomonas acidophila</name>
    <dbReference type="NCBI Taxonomy" id="1074"/>
    <lineage>
        <taxon>Bacteria</taxon>
        <taxon>Pseudomonadati</taxon>
        <taxon>Pseudomonadota</taxon>
        <taxon>Alphaproteobacteria</taxon>
        <taxon>Hyphomicrobiales</taxon>
        <taxon>Rhodoblastaceae</taxon>
        <taxon>Rhodoblastus</taxon>
    </lineage>
</organism>
<dbReference type="PROSITE" id="PS50850">
    <property type="entry name" value="MFS"/>
    <property type="match status" value="1"/>
</dbReference>
<feature type="transmembrane region" description="Helical" evidence="7">
    <location>
        <begin position="73"/>
        <end position="95"/>
    </location>
</feature>
<comment type="subcellular location">
    <subcellularLocation>
        <location evidence="1">Cell membrane</location>
        <topology evidence="1">Multi-pass membrane protein</topology>
    </subcellularLocation>
</comment>
<evidence type="ECO:0000256" key="3">
    <source>
        <dbReference type="ARBA" id="ARBA00022475"/>
    </source>
</evidence>
<keyword evidence="5 7" id="KW-1133">Transmembrane helix</keyword>
<dbReference type="SUPFAM" id="SSF103473">
    <property type="entry name" value="MFS general substrate transporter"/>
    <property type="match status" value="1"/>
</dbReference>
<evidence type="ECO:0000313" key="10">
    <source>
        <dbReference type="Proteomes" id="UP000198418"/>
    </source>
</evidence>
<sequence>MFSAFDSQTRKSLAAAIACVSTVGVGLSLVIPLLALRLEAAGLPAHDNGAQVAVSGLATLLGAPVAPSLARRFGLRATLGAAIALAVAAIGAFAATDDPRIWLGIRLVFGLALTTLFVLSEYWISAAAPRGQRGLVLGLYATFLALGFALGPALLSVTGVNGLPPYVVAAALMAAGGLPVIWAGDAAAEFDAGSTGRPKLAPVFRAAPAAVLAAFAYGCVETGLTGLLPVFGLRAGFSQEWATFQLTLFALGNVVFPVPIGLIADRTSKIRLLGWFSVVGLIGALILPGLAAQREVYAVALFVWGGVTGGLYTVGLAALAEKFHGPKLAAANAAYVMMYALGMVVGPLALGLGLDFAPHGLFDALGVLFVGYLIVILVMHGPFADKT</sequence>
<feature type="transmembrane region" description="Helical" evidence="7">
    <location>
        <begin position="12"/>
        <end position="36"/>
    </location>
</feature>
<protein>
    <submittedName>
        <fullName evidence="9">Predicted arabinose efflux permease, MFS family</fullName>
    </submittedName>
</protein>
<evidence type="ECO:0000256" key="4">
    <source>
        <dbReference type="ARBA" id="ARBA00022692"/>
    </source>
</evidence>
<dbReference type="RefSeq" id="WP_088520622.1">
    <property type="nucleotide sequence ID" value="NZ_FYDG01000004.1"/>
</dbReference>
<dbReference type="PANTHER" id="PTHR23521">
    <property type="entry name" value="TRANSPORTER MFS SUPERFAMILY"/>
    <property type="match status" value="1"/>
</dbReference>
<gene>
    <name evidence="9" type="ORF">SAMN06265338_104165</name>
</gene>
<dbReference type="InterPro" id="IPR020846">
    <property type="entry name" value="MFS_dom"/>
</dbReference>
<feature type="transmembrane region" description="Helical" evidence="7">
    <location>
        <begin position="360"/>
        <end position="379"/>
    </location>
</feature>
<feature type="transmembrane region" description="Helical" evidence="7">
    <location>
        <begin position="272"/>
        <end position="291"/>
    </location>
</feature>
<dbReference type="Gene3D" id="1.20.1250.20">
    <property type="entry name" value="MFS general substrate transporter like domains"/>
    <property type="match status" value="2"/>
</dbReference>
<dbReference type="Pfam" id="PF07690">
    <property type="entry name" value="MFS_1"/>
    <property type="match status" value="1"/>
</dbReference>
<keyword evidence="2" id="KW-0813">Transport</keyword>
<feature type="domain" description="Major facilitator superfamily (MFS) profile" evidence="8">
    <location>
        <begin position="1"/>
        <end position="384"/>
    </location>
</feature>
<keyword evidence="10" id="KW-1185">Reference proteome</keyword>
<name>A0A212RGP8_RHOAC</name>
<keyword evidence="6 7" id="KW-0472">Membrane</keyword>
<feature type="transmembrane region" description="Helical" evidence="7">
    <location>
        <begin position="332"/>
        <end position="354"/>
    </location>
</feature>
<dbReference type="CDD" id="cd17477">
    <property type="entry name" value="MFS_YcaD_like"/>
    <property type="match status" value="1"/>
</dbReference>
<dbReference type="AlphaFoldDB" id="A0A212RGP8"/>
<keyword evidence="4 7" id="KW-0812">Transmembrane</keyword>
<feature type="transmembrane region" description="Helical" evidence="7">
    <location>
        <begin position="166"/>
        <end position="188"/>
    </location>
</feature>
<dbReference type="GO" id="GO:0022857">
    <property type="term" value="F:transmembrane transporter activity"/>
    <property type="evidence" value="ECO:0007669"/>
    <property type="project" value="InterPro"/>
</dbReference>
<dbReference type="Proteomes" id="UP000198418">
    <property type="component" value="Unassembled WGS sequence"/>
</dbReference>
<evidence type="ECO:0000256" key="1">
    <source>
        <dbReference type="ARBA" id="ARBA00004651"/>
    </source>
</evidence>
<dbReference type="InterPro" id="IPR047200">
    <property type="entry name" value="MFS_YcaD-like"/>
</dbReference>
<evidence type="ECO:0000313" key="9">
    <source>
        <dbReference type="EMBL" id="SNB71532.1"/>
    </source>
</evidence>
<feature type="transmembrane region" description="Helical" evidence="7">
    <location>
        <begin position="48"/>
        <end position="66"/>
    </location>
</feature>
<dbReference type="EMBL" id="FYDG01000004">
    <property type="protein sequence ID" value="SNB71532.1"/>
    <property type="molecule type" value="Genomic_DNA"/>
</dbReference>
<evidence type="ECO:0000256" key="6">
    <source>
        <dbReference type="ARBA" id="ARBA00023136"/>
    </source>
</evidence>
<feature type="transmembrane region" description="Helical" evidence="7">
    <location>
        <begin position="209"/>
        <end position="232"/>
    </location>
</feature>
<reference evidence="10" key="1">
    <citation type="submission" date="2017-06" db="EMBL/GenBank/DDBJ databases">
        <authorList>
            <person name="Varghese N."/>
            <person name="Submissions S."/>
        </authorList>
    </citation>
    <scope>NUCLEOTIDE SEQUENCE [LARGE SCALE GENOMIC DNA]</scope>
    <source>
        <strain evidence="10">DSM 137</strain>
    </source>
</reference>